<dbReference type="InterPro" id="IPR000595">
    <property type="entry name" value="cNMP-bd_dom"/>
</dbReference>
<dbReference type="PANTHER" id="PTHR24567:SF68">
    <property type="entry name" value="DNA-BINDING TRANSCRIPTIONAL DUAL REGULATOR CRP"/>
    <property type="match status" value="1"/>
</dbReference>
<evidence type="ECO:0000313" key="6">
    <source>
        <dbReference type="EMBL" id="QEI08668.1"/>
    </source>
</evidence>
<dbReference type="InterPro" id="IPR000524">
    <property type="entry name" value="Tscrpt_reg_HTH_GntR"/>
</dbReference>
<dbReference type="Pfam" id="PF13545">
    <property type="entry name" value="HTH_Crp_2"/>
    <property type="match status" value="1"/>
</dbReference>
<evidence type="ECO:0000256" key="1">
    <source>
        <dbReference type="ARBA" id="ARBA00023015"/>
    </source>
</evidence>
<feature type="domain" description="Cyclic nucleotide-binding" evidence="4">
    <location>
        <begin position="21"/>
        <end position="124"/>
    </location>
</feature>
<dbReference type="KEGG" id="pacr:FXN63_24585"/>
<dbReference type="GO" id="GO:0005829">
    <property type="term" value="C:cytosol"/>
    <property type="evidence" value="ECO:0007669"/>
    <property type="project" value="TreeGrafter"/>
</dbReference>
<dbReference type="SMART" id="SM00100">
    <property type="entry name" value="cNMP"/>
    <property type="match status" value="1"/>
</dbReference>
<dbReference type="Gene3D" id="2.60.120.10">
    <property type="entry name" value="Jelly Rolls"/>
    <property type="match status" value="1"/>
</dbReference>
<reference evidence="6 7" key="1">
    <citation type="submission" date="2019-08" db="EMBL/GenBank/DDBJ databases">
        <title>Amphibian skin-associated Pigmentiphaga: genome sequence and occurrence across geography and hosts.</title>
        <authorList>
            <person name="Bletz M.C."/>
            <person name="Bunk B."/>
            <person name="Sproeer C."/>
            <person name="Biwer P."/>
            <person name="Reiter S."/>
            <person name="Rabemananjara F.C.E."/>
            <person name="Schulz S."/>
            <person name="Overmann J."/>
            <person name="Vences M."/>
        </authorList>
    </citation>
    <scope>NUCLEOTIDE SEQUENCE [LARGE SCALE GENOMIC DNA]</scope>
    <source>
        <strain evidence="6 7">Mada1488</strain>
    </source>
</reference>
<evidence type="ECO:0000259" key="5">
    <source>
        <dbReference type="PROSITE" id="PS51063"/>
    </source>
</evidence>
<dbReference type="CDD" id="cd00038">
    <property type="entry name" value="CAP_ED"/>
    <property type="match status" value="1"/>
</dbReference>
<keyword evidence="3" id="KW-0804">Transcription</keyword>
<dbReference type="PROSITE" id="PS51063">
    <property type="entry name" value="HTH_CRP_2"/>
    <property type="match status" value="1"/>
</dbReference>
<dbReference type="Pfam" id="PF00027">
    <property type="entry name" value="cNMP_binding"/>
    <property type="match status" value="1"/>
</dbReference>
<dbReference type="PRINTS" id="PR00035">
    <property type="entry name" value="HTHGNTR"/>
</dbReference>
<gene>
    <name evidence="6" type="ORF">FXN63_24585</name>
</gene>
<evidence type="ECO:0000256" key="2">
    <source>
        <dbReference type="ARBA" id="ARBA00023125"/>
    </source>
</evidence>
<evidence type="ECO:0000256" key="3">
    <source>
        <dbReference type="ARBA" id="ARBA00023163"/>
    </source>
</evidence>
<dbReference type="EMBL" id="CP043046">
    <property type="protein sequence ID" value="QEI08668.1"/>
    <property type="molecule type" value="Genomic_DNA"/>
</dbReference>
<dbReference type="InterPro" id="IPR036390">
    <property type="entry name" value="WH_DNA-bd_sf"/>
</dbReference>
<dbReference type="PRINTS" id="PR00103">
    <property type="entry name" value="CAMPKINASE"/>
</dbReference>
<organism evidence="6 7">
    <name type="scientific">Pigmentiphaga aceris</name>
    <dbReference type="NCBI Taxonomy" id="1940612"/>
    <lineage>
        <taxon>Bacteria</taxon>
        <taxon>Pseudomonadati</taxon>
        <taxon>Pseudomonadota</taxon>
        <taxon>Betaproteobacteria</taxon>
        <taxon>Burkholderiales</taxon>
        <taxon>Alcaligenaceae</taxon>
        <taxon>Pigmentiphaga</taxon>
    </lineage>
</organism>
<dbReference type="InterPro" id="IPR050397">
    <property type="entry name" value="Env_Response_Regulators"/>
</dbReference>
<sequence length="266" mass="29129">MAKASQVSMAISQQVLSTIPLFEGIESRILEEIAGIMQLRLFARRETVIAKGANSDSLAFLLEGSLQIVDFGEDGSEVGLHLVKPGDYFGELSLIDNQPRSATVVAVAPSTVGLLPRKAARQLFFGYPLVAERVMIRLAAVVRQLSHQRTLLSISNAQQRVYLQLLGMARTGIDPQNADNTVIENLPTQQQMAFNINTSRETVSRAIHSLQKRGILKKEGRVIIVLQPDLLRKLAEEGPDALEKHGAGNDIVTIETPLAARDMQQT</sequence>
<dbReference type="GO" id="GO:0003700">
    <property type="term" value="F:DNA-binding transcription factor activity"/>
    <property type="evidence" value="ECO:0007669"/>
    <property type="project" value="InterPro"/>
</dbReference>
<dbReference type="InterPro" id="IPR012318">
    <property type="entry name" value="HTH_CRP"/>
</dbReference>
<dbReference type="SMART" id="SM00419">
    <property type="entry name" value="HTH_CRP"/>
    <property type="match status" value="1"/>
</dbReference>
<dbReference type="OrthoDB" id="8565101at2"/>
<dbReference type="InterPro" id="IPR036388">
    <property type="entry name" value="WH-like_DNA-bd_sf"/>
</dbReference>
<keyword evidence="1" id="KW-0805">Transcription regulation</keyword>
<keyword evidence="7" id="KW-1185">Reference proteome</keyword>
<dbReference type="InterPro" id="IPR018488">
    <property type="entry name" value="cNMP-bd_CS"/>
</dbReference>
<dbReference type="InterPro" id="IPR018490">
    <property type="entry name" value="cNMP-bd_dom_sf"/>
</dbReference>
<dbReference type="Gene3D" id="1.10.10.10">
    <property type="entry name" value="Winged helix-like DNA-binding domain superfamily/Winged helix DNA-binding domain"/>
    <property type="match status" value="1"/>
</dbReference>
<protein>
    <submittedName>
        <fullName evidence="6">Crp/Fnr family transcriptional regulator</fullName>
    </submittedName>
</protein>
<dbReference type="AlphaFoldDB" id="A0A5C0B1S8"/>
<feature type="domain" description="HTH crp-type" evidence="5">
    <location>
        <begin position="155"/>
        <end position="229"/>
    </location>
</feature>
<evidence type="ECO:0000259" key="4">
    <source>
        <dbReference type="PROSITE" id="PS50042"/>
    </source>
</evidence>
<accession>A0A5C0B1S8</accession>
<dbReference type="PROSITE" id="PS50042">
    <property type="entry name" value="CNMP_BINDING_3"/>
    <property type="match status" value="1"/>
</dbReference>
<proteinExistence type="predicted"/>
<dbReference type="Proteomes" id="UP000325161">
    <property type="component" value="Chromosome"/>
</dbReference>
<keyword evidence="2" id="KW-0238">DNA-binding</keyword>
<name>A0A5C0B1S8_9BURK</name>
<dbReference type="PANTHER" id="PTHR24567">
    <property type="entry name" value="CRP FAMILY TRANSCRIPTIONAL REGULATORY PROTEIN"/>
    <property type="match status" value="1"/>
</dbReference>
<dbReference type="SUPFAM" id="SSF46785">
    <property type="entry name" value="Winged helix' DNA-binding domain"/>
    <property type="match status" value="1"/>
</dbReference>
<dbReference type="InterPro" id="IPR014710">
    <property type="entry name" value="RmlC-like_jellyroll"/>
</dbReference>
<dbReference type="SUPFAM" id="SSF51206">
    <property type="entry name" value="cAMP-binding domain-like"/>
    <property type="match status" value="1"/>
</dbReference>
<dbReference type="GO" id="GO:0003677">
    <property type="term" value="F:DNA binding"/>
    <property type="evidence" value="ECO:0007669"/>
    <property type="project" value="UniProtKB-KW"/>
</dbReference>
<dbReference type="PROSITE" id="PS00889">
    <property type="entry name" value="CNMP_BINDING_2"/>
    <property type="match status" value="1"/>
</dbReference>
<evidence type="ECO:0000313" key="7">
    <source>
        <dbReference type="Proteomes" id="UP000325161"/>
    </source>
</evidence>